<evidence type="ECO:0000313" key="2">
    <source>
        <dbReference type="Proteomes" id="UP000606776"/>
    </source>
</evidence>
<dbReference type="Proteomes" id="UP000606776">
    <property type="component" value="Unassembled WGS sequence"/>
</dbReference>
<dbReference type="EMBL" id="JADEWB010000020">
    <property type="protein sequence ID" value="MBE9235585.1"/>
    <property type="molecule type" value="Genomic_DNA"/>
</dbReference>
<dbReference type="RefSeq" id="WP_193942175.1">
    <property type="nucleotide sequence ID" value="NZ_JADEWB010000020.1"/>
</dbReference>
<gene>
    <name evidence="1" type="ORF">IQ227_05915</name>
</gene>
<sequence>MSATSAYRKLNMTLQKWAAAVSGVAVLILSLTPPANALPRETCRSLNKQVHGQWYFLRRSGDTVPVPGPTVIQSGNTFSIQGISGTGRVSGTRIQFTYTHPRETITGTLSPGRISWRDNTVWVARNFSGSWKYFLEPRRGPIVTQTGDRLGIDMSAYERPPATGTATPDSAPISVTPSVATATFTDDGTFDGTLVSPSCIEWTNTTIWTK</sequence>
<proteinExistence type="predicted"/>
<evidence type="ECO:0000313" key="1">
    <source>
        <dbReference type="EMBL" id="MBE9235585.1"/>
    </source>
</evidence>
<organism evidence="1 2">
    <name type="scientific">Sphaerospermopsis aphanizomenoides LEGE 00250</name>
    <dbReference type="NCBI Taxonomy" id="2777972"/>
    <lineage>
        <taxon>Bacteria</taxon>
        <taxon>Bacillati</taxon>
        <taxon>Cyanobacteriota</taxon>
        <taxon>Cyanophyceae</taxon>
        <taxon>Nostocales</taxon>
        <taxon>Aphanizomenonaceae</taxon>
        <taxon>Sphaerospermopsis</taxon>
        <taxon>Sphaerospermopsis aphanizomenoides</taxon>
    </lineage>
</organism>
<reference evidence="1 2" key="1">
    <citation type="submission" date="2020-10" db="EMBL/GenBank/DDBJ databases">
        <authorList>
            <person name="Castelo-Branco R."/>
            <person name="Eusebio N."/>
            <person name="Adriana R."/>
            <person name="Vieira A."/>
            <person name="Brugerolle De Fraissinette N."/>
            <person name="Rezende De Castro R."/>
            <person name="Schneider M.P."/>
            <person name="Vasconcelos V."/>
            <person name="Leao P.N."/>
        </authorList>
    </citation>
    <scope>NUCLEOTIDE SEQUENCE [LARGE SCALE GENOMIC DNA]</scope>
    <source>
        <strain evidence="1 2">LEGE 00250</strain>
    </source>
</reference>
<name>A0ABR9VAT1_9CYAN</name>
<keyword evidence="2" id="KW-1185">Reference proteome</keyword>
<protein>
    <submittedName>
        <fullName evidence="1">Uncharacterized protein</fullName>
    </submittedName>
</protein>
<accession>A0ABR9VAT1</accession>
<comment type="caution">
    <text evidence="1">The sequence shown here is derived from an EMBL/GenBank/DDBJ whole genome shotgun (WGS) entry which is preliminary data.</text>
</comment>